<feature type="binding site" evidence="2">
    <location>
        <position position="262"/>
    </location>
    <ligand>
        <name>Fe cation</name>
        <dbReference type="ChEBI" id="CHEBI:24875"/>
    </ligand>
</feature>
<feature type="signal peptide" evidence="3">
    <location>
        <begin position="1"/>
        <end position="40"/>
    </location>
</feature>
<sequence length="365" mass="40453">MDHQSGSKSPRRGPRRGFLRTVLSVAMLAAGLGAAPAAMAQSAGIASMADYSGPDRQQKLEEAARKEGELLIYTSATVEDMTVLIDAFEKKYGIKARLWRAGGEKVTQRTLTEARAGRNEVDILETDGIELEALHREGALQPVKSPYQADLMEGAVRPHGDWTATRLNVFAMAYNTDLVKKEELPKTYEDLLDPRWKGRLGIEAEDLDWFATVVGELGEEKGLRLFRDIVEKNGISVRKGHTLLTNLVASGEVPLALTVYNYKAEQLKNKGAPLDWFTIDPAIVRANGVALAKGAPHPNAALLFFDFLLTDGQRILLERNFVTTSKKAQSKLNQMPMKFVDPAVVLDENAKWAKLYDEIFTKRSR</sequence>
<evidence type="ECO:0000313" key="5">
    <source>
        <dbReference type="Proteomes" id="UP000246145"/>
    </source>
</evidence>
<dbReference type="GO" id="GO:0046872">
    <property type="term" value="F:metal ion binding"/>
    <property type="evidence" value="ECO:0007669"/>
    <property type="project" value="UniProtKB-KW"/>
</dbReference>
<organism evidence="4 5">
    <name type="scientific">Pusillimonas noertemannii</name>
    <dbReference type="NCBI Taxonomy" id="305977"/>
    <lineage>
        <taxon>Bacteria</taxon>
        <taxon>Pseudomonadati</taxon>
        <taxon>Pseudomonadota</taxon>
        <taxon>Betaproteobacteria</taxon>
        <taxon>Burkholderiales</taxon>
        <taxon>Alcaligenaceae</taxon>
        <taxon>Pusillimonas</taxon>
    </lineage>
</organism>
<dbReference type="PIRSF" id="PIRSF002825">
    <property type="entry name" value="CfbpA"/>
    <property type="match status" value="1"/>
</dbReference>
<dbReference type="InterPro" id="IPR026045">
    <property type="entry name" value="Ferric-bd"/>
</dbReference>
<evidence type="ECO:0000313" key="4">
    <source>
        <dbReference type="EMBL" id="PVY60838.1"/>
    </source>
</evidence>
<reference evidence="4 5" key="1">
    <citation type="submission" date="2018-04" db="EMBL/GenBank/DDBJ databases">
        <title>Genomic Encyclopedia of Type Strains, Phase IV (KMG-IV): sequencing the most valuable type-strain genomes for metagenomic binning, comparative biology and taxonomic classification.</title>
        <authorList>
            <person name="Goeker M."/>
        </authorList>
    </citation>
    <scope>NUCLEOTIDE SEQUENCE [LARGE SCALE GENOMIC DNA]</scope>
    <source>
        <strain evidence="4 5">DSM 10065</strain>
    </source>
</reference>
<evidence type="ECO:0000256" key="1">
    <source>
        <dbReference type="ARBA" id="ARBA00022729"/>
    </source>
</evidence>
<dbReference type="PROSITE" id="PS51318">
    <property type="entry name" value="TAT"/>
    <property type="match status" value="1"/>
</dbReference>
<dbReference type="Gene3D" id="3.40.190.10">
    <property type="entry name" value="Periplasmic binding protein-like II"/>
    <property type="match status" value="2"/>
</dbReference>
<comment type="caution">
    <text evidence="4">The sequence shown here is derived from an EMBL/GenBank/DDBJ whole genome shotgun (WGS) entry which is preliminary data.</text>
</comment>
<accession>A0A2U1CIL4</accession>
<evidence type="ECO:0000256" key="3">
    <source>
        <dbReference type="SAM" id="SignalP"/>
    </source>
</evidence>
<dbReference type="SUPFAM" id="SSF53850">
    <property type="entry name" value="Periplasmic binding protein-like II"/>
    <property type="match status" value="1"/>
</dbReference>
<dbReference type="STRING" id="1231391.GCA_000308195_03119"/>
<keyword evidence="2" id="KW-0479">Metal-binding</keyword>
<dbReference type="Pfam" id="PF13343">
    <property type="entry name" value="SBP_bac_6"/>
    <property type="match status" value="1"/>
</dbReference>
<keyword evidence="1 3" id="KW-0732">Signal</keyword>
<dbReference type="EMBL" id="QEKO01000006">
    <property type="protein sequence ID" value="PVY60838.1"/>
    <property type="molecule type" value="Genomic_DNA"/>
</dbReference>
<proteinExistence type="predicted"/>
<dbReference type="Proteomes" id="UP000246145">
    <property type="component" value="Unassembled WGS sequence"/>
</dbReference>
<evidence type="ECO:0000256" key="2">
    <source>
        <dbReference type="PIRSR" id="PIRSR002825-1"/>
    </source>
</evidence>
<dbReference type="AlphaFoldDB" id="A0A2U1CIL4"/>
<dbReference type="PANTHER" id="PTHR30006">
    <property type="entry name" value="THIAMINE-BINDING PERIPLASMIC PROTEIN-RELATED"/>
    <property type="match status" value="1"/>
</dbReference>
<name>A0A2U1CIL4_9BURK</name>
<keyword evidence="5" id="KW-1185">Reference proteome</keyword>
<keyword evidence="2" id="KW-0408">Iron</keyword>
<dbReference type="InterPro" id="IPR006311">
    <property type="entry name" value="TAT_signal"/>
</dbReference>
<protein>
    <submittedName>
        <fullName evidence="4">Iron(III) transport system substrate-binding protein</fullName>
    </submittedName>
</protein>
<gene>
    <name evidence="4" type="ORF">C7440_3342</name>
</gene>
<feature type="chain" id="PRO_5015446676" evidence="3">
    <location>
        <begin position="41"/>
        <end position="365"/>
    </location>
</feature>
<dbReference type="OrthoDB" id="366726at2"/>